<reference evidence="3" key="1">
    <citation type="submission" date="2017-09" db="EMBL/GenBank/DDBJ databases">
        <title>Depth-based differentiation of microbial function through sediment-hosted aquifers and enrichment of novel symbionts in the deep terrestrial subsurface.</title>
        <authorList>
            <person name="Probst A.J."/>
            <person name="Ladd B."/>
            <person name="Jarett J.K."/>
            <person name="Geller-Mcgrath D.E."/>
            <person name="Sieber C.M.K."/>
            <person name="Emerson J.B."/>
            <person name="Anantharaman K."/>
            <person name="Thomas B.C."/>
            <person name="Malmstrom R."/>
            <person name="Stieglmeier M."/>
            <person name="Klingl A."/>
            <person name="Woyke T."/>
            <person name="Ryan C.M."/>
            <person name="Banfield J.F."/>
        </authorList>
    </citation>
    <scope>NUCLEOTIDE SEQUENCE [LARGE SCALE GENOMIC DNA]</scope>
</reference>
<protein>
    <recommendedName>
        <fullName evidence="1">Nudix hydrolase domain-containing protein</fullName>
    </recommendedName>
</protein>
<feature type="domain" description="Nudix hydrolase" evidence="1">
    <location>
        <begin position="1"/>
        <end position="135"/>
    </location>
</feature>
<comment type="caution">
    <text evidence="2">The sequence shown here is derived from an EMBL/GenBank/DDBJ whole genome shotgun (WGS) entry which is preliminary data.</text>
</comment>
<dbReference type="PANTHER" id="PTHR43736">
    <property type="entry name" value="ADP-RIBOSE PYROPHOSPHATASE"/>
    <property type="match status" value="1"/>
</dbReference>
<evidence type="ECO:0000259" key="1">
    <source>
        <dbReference type="PROSITE" id="PS51462"/>
    </source>
</evidence>
<name>A0A2M8GLH8_9BACT</name>
<dbReference type="Proteomes" id="UP000229370">
    <property type="component" value="Unassembled WGS sequence"/>
</dbReference>
<accession>A0A2M8GLH8</accession>
<dbReference type="Gene3D" id="3.90.79.10">
    <property type="entry name" value="Nucleoside Triphosphate Pyrophosphohydrolase"/>
    <property type="match status" value="1"/>
</dbReference>
<organism evidence="2 3">
    <name type="scientific">Candidatus Roizmanbacteria bacterium CG_4_8_14_3_um_filter_36_10</name>
    <dbReference type="NCBI Taxonomy" id="1974834"/>
    <lineage>
        <taxon>Bacteria</taxon>
        <taxon>Candidatus Roizmaniibacteriota</taxon>
    </lineage>
</organism>
<evidence type="ECO:0000313" key="2">
    <source>
        <dbReference type="EMBL" id="PJC81415.1"/>
    </source>
</evidence>
<dbReference type="SUPFAM" id="SSF55811">
    <property type="entry name" value="Nudix"/>
    <property type="match status" value="1"/>
</dbReference>
<dbReference type="PROSITE" id="PS51462">
    <property type="entry name" value="NUDIX"/>
    <property type="match status" value="1"/>
</dbReference>
<dbReference type="InterPro" id="IPR015797">
    <property type="entry name" value="NUDIX_hydrolase-like_dom_sf"/>
</dbReference>
<dbReference type="InterPro" id="IPR000086">
    <property type="entry name" value="NUDIX_hydrolase_dom"/>
</dbReference>
<dbReference type="AlphaFoldDB" id="A0A2M8GLH8"/>
<dbReference type="Pfam" id="PF00293">
    <property type="entry name" value="NUDIX"/>
    <property type="match status" value="1"/>
</dbReference>
<dbReference type="PANTHER" id="PTHR43736:SF1">
    <property type="entry name" value="DIHYDRONEOPTERIN TRIPHOSPHATE DIPHOSPHATASE"/>
    <property type="match status" value="1"/>
</dbReference>
<gene>
    <name evidence="2" type="ORF">CO007_04785</name>
</gene>
<evidence type="ECO:0000313" key="3">
    <source>
        <dbReference type="Proteomes" id="UP000229370"/>
    </source>
</evidence>
<dbReference type="EMBL" id="PFQK01000084">
    <property type="protein sequence ID" value="PJC81415.1"/>
    <property type="molecule type" value="Genomic_DNA"/>
</dbReference>
<sequence length="135" mass="15490">MKSAIIVSAIIEKDGKYLFGRKPKDVGPYPNCWLIIGGRAYLEKETIEEAVRREVKEEANIEITDLEQLHFGEDYRIRKGVMSHLVFLVFSSKYKSGTPKPGDDIAELKWVSKKDCKKLKVAVPTEKLFKFLGWI</sequence>
<proteinExistence type="predicted"/>